<dbReference type="GO" id="GO:0045931">
    <property type="term" value="P:positive regulation of mitotic cell cycle"/>
    <property type="evidence" value="ECO:0007669"/>
    <property type="project" value="TreeGrafter"/>
</dbReference>
<comment type="caution">
    <text evidence="2">The sequence shown here is derived from an EMBL/GenBank/DDBJ whole genome shotgun (WGS) entry which is preliminary data.</text>
</comment>
<evidence type="ECO:0000313" key="2">
    <source>
        <dbReference type="EMBL" id="KAG8507572.1"/>
    </source>
</evidence>
<accession>A0A8J5ZVB3</accession>
<gene>
    <name evidence="2" type="ORF">J0S82_013274</name>
</gene>
<feature type="compositionally biased region" description="Low complexity" evidence="1">
    <location>
        <begin position="395"/>
        <end position="421"/>
    </location>
</feature>
<feature type="region of interest" description="Disordered" evidence="1">
    <location>
        <begin position="179"/>
        <end position="226"/>
    </location>
</feature>
<dbReference type="EMBL" id="JAGFMF010012102">
    <property type="protein sequence ID" value="KAG8507572.1"/>
    <property type="molecule type" value="Genomic_DNA"/>
</dbReference>
<proteinExistence type="predicted"/>
<evidence type="ECO:0000256" key="1">
    <source>
        <dbReference type="SAM" id="MobiDB-lite"/>
    </source>
</evidence>
<feature type="compositionally biased region" description="Low complexity" evidence="1">
    <location>
        <begin position="816"/>
        <end position="833"/>
    </location>
</feature>
<dbReference type="PANTHER" id="PTHR46725">
    <property type="entry name" value="COILED-COIL DOMAIN-CONTAINING PROTEIN 57"/>
    <property type="match status" value="1"/>
</dbReference>
<sequence length="954" mass="98995">MGAAPLPALPSSPCLSGRPAGGSLGPGFGLRDVSRRHFPEDWAGGPAGASPGAHVRCPPAPRPPRLSVVERGAQGDGVTRPPAPLLRAPPARRVPRGWSRFHAAVGACRSPGAGPRAPEHVPTRRYGQQLALAAGREQQLQRDKAQLELGWQRRCDGIARDLHRRAEDLVQALGAARGQVRSAGGPGGVLGRTRDGPAAPRTPGRVPRPKLTPTSQAAAKLEEAERRLREQEAALTAVAQERDQALQALRTPRPLPGDGEAQESRALGAAVEWAVCGAIVQAWPGGSHAARGSCQPPLESEAFPGPPSGDAGAGAPPSEVQRLQEQNASLRVAVAQMRREMEALSGQAPPPAEAPAGSAATPDSTQALGAELRNLQRRFKALEEQVGDTLGPLKTSSPAAGTPAHAPASPAATGAAEPAGGTRVGQALRRLGDRARLLSWLVVRLQQQPFCPPDTARPSQVRQEPLDLGAMRRELPHGVDQVQLEVSELREQVAELEKHLGAARRGGGGAPCRPAPHTAHGGAPGGEVGAAPRGASDATWAGRAAGSPVPRMPQLAARAARCGRAWALAAGRAAPWAQGLRRPDPAAAGPGPPRGSQSRAGPENPGKPVLRPGVPSESRPCCWGGPEPPGTWRPQHVHGVRAGSPPGPCAETCPLQAQPAPTRARASTPLRGSQAREQQAPEGTGAASPGRPTRMQLGQAVPGRALPRSGASSCGQESPKLSKGQAQPRPSPSGSHARLPRALQGPLWAPAPAPSAPRLQRKLKEASREILRLRREKEQLLELGNRLRAALGRPAGEATPTPGRASAAWAWAWRASPPGRRARGTPGSAAGPSLAGEGSGLRAYGVRAAACPRCHPDGQGRGPRPGRWTGRPSWSPGPRPHRRGQVTGAAAEASAPLPAKQGGPRGPGGDRGPACGPWHLGLEASQSLPRWSRPSPCPLLPLPLLKRQGRRLKT</sequence>
<feature type="compositionally biased region" description="Low complexity" evidence="1">
    <location>
        <begin position="889"/>
        <end position="899"/>
    </location>
</feature>
<dbReference type="Proteomes" id="UP000700334">
    <property type="component" value="Unassembled WGS sequence"/>
</dbReference>
<dbReference type="PANTHER" id="PTHR46725:SF1">
    <property type="entry name" value="COILED-COIL DOMAIN-CONTAINING PROTEIN 57"/>
    <property type="match status" value="1"/>
</dbReference>
<feature type="region of interest" description="Disordered" evidence="1">
    <location>
        <begin position="341"/>
        <end position="363"/>
    </location>
</feature>
<feature type="compositionally biased region" description="Low complexity" evidence="1">
    <location>
        <begin position="1"/>
        <end position="16"/>
    </location>
</feature>
<feature type="region of interest" description="Disordered" evidence="1">
    <location>
        <begin position="286"/>
        <end position="324"/>
    </location>
</feature>
<reference evidence="2" key="1">
    <citation type="journal article" date="2021" name="Evol. Appl.">
        <title>The genome of the Pyrenean desman and the effects of bottlenecks and inbreeding on the genomic landscape of an endangered species.</title>
        <authorList>
            <person name="Escoda L."/>
            <person name="Castresana J."/>
        </authorList>
    </citation>
    <scope>NUCLEOTIDE SEQUENCE</scope>
    <source>
        <strain evidence="2">IBE-C5619</strain>
    </source>
</reference>
<dbReference type="GO" id="GO:0007020">
    <property type="term" value="P:microtubule nucleation"/>
    <property type="evidence" value="ECO:0007669"/>
    <property type="project" value="TreeGrafter"/>
</dbReference>
<feature type="compositionally biased region" description="Low complexity" evidence="1">
    <location>
        <begin position="511"/>
        <end position="521"/>
    </location>
</feature>
<feature type="region of interest" description="Disordered" evidence="1">
    <location>
        <begin position="503"/>
        <end position="550"/>
    </location>
</feature>
<protein>
    <submittedName>
        <fullName evidence="2">Coiled-coil domain-containing protein 57</fullName>
    </submittedName>
</protein>
<keyword evidence="3" id="KW-1185">Reference proteome</keyword>
<dbReference type="GO" id="GO:0005814">
    <property type="term" value="C:centriole"/>
    <property type="evidence" value="ECO:0007669"/>
    <property type="project" value="TreeGrafter"/>
</dbReference>
<dbReference type="GO" id="GO:0060271">
    <property type="term" value="P:cilium assembly"/>
    <property type="evidence" value="ECO:0007669"/>
    <property type="project" value="TreeGrafter"/>
</dbReference>
<feature type="compositionally biased region" description="Low complexity" evidence="1">
    <location>
        <begin position="308"/>
        <end position="317"/>
    </location>
</feature>
<dbReference type="GO" id="GO:0007099">
    <property type="term" value="P:centriole replication"/>
    <property type="evidence" value="ECO:0007669"/>
    <property type="project" value="TreeGrafter"/>
</dbReference>
<dbReference type="OrthoDB" id="9666461at2759"/>
<dbReference type="InterPro" id="IPR042481">
    <property type="entry name" value="CCDC57"/>
</dbReference>
<organism evidence="2 3">
    <name type="scientific">Galemys pyrenaicus</name>
    <name type="common">Iberian desman</name>
    <name type="synonym">Pyrenean desman</name>
    <dbReference type="NCBI Taxonomy" id="202257"/>
    <lineage>
        <taxon>Eukaryota</taxon>
        <taxon>Metazoa</taxon>
        <taxon>Chordata</taxon>
        <taxon>Craniata</taxon>
        <taxon>Vertebrata</taxon>
        <taxon>Euteleostomi</taxon>
        <taxon>Mammalia</taxon>
        <taxon>Eutheria</taxon>
        <taxon>Laurasiatheria</taxon>
        <taxon>Eulipotyphla</taxon>
        <taxon>Talpidae</taxon>
        <taxon>Galemys</taxon>
    </lineage>
</organism>
<feature type="compositionally biased region" description="Gly residues" evidence="1">
    <location>
        <begin position="19"/>
        <end position="28"/>
    </location>
</feature>
<evidence type="ECO:0000313" key="3">
    <source>
        <dbReference type="Proteomes" id="UP000700334"/>
    </source>
</evidence>
<dbReference type="AlphaFoldDB" id="A0A8J5ZVB3"/>
<dbReference type="GO" id="GO:0034451">
    <property type="term" value="C:centriolar satellite"/>
    <property type="evidence" value="ECO:0007669"/>
    <property type="project" value="TreeGrafter"/>
</dbReference>
<name>A0A8J5ZVB3_GALPY</name>
<feature type="compositionally biased region" description="Low complexity" evidence="1">
    <location>
        <begin position="585"/>
        <end position="602"/>
    </location>
</feature>
<feature type="region of interest" description="Disordered" evidence="1">
    <location>
        <begin position="1"/>
        <end position="97"/>
    </location>
</feature>
<feature type="region of interest" description="Disordered" evidence="1">
    <location>
        <begin position="851"/>
        <end position="954"/>
    </location>
</feature>
<feature type="region of interest" description="Disordered" evidence="1">
    <location>
        <begin position="574"/>
        <end position="761"/>
    </location>
</feature>
<feature type="region of interest" description="Disordered" evidence="1">
    <location>
        <begin position="386"/>
        <end position="421"/>
    </location>
</feature>
<dbReference type="GO" id="GO:0005876">
    <property type="term" value="C:spindle microtubule"/>
    <property type="evidence" value="ECO:0007669"/>
    <property type="project" value="TreeGrafter"/>
</dbReference>
<feature type="region of interest" description="Disordered" evidence="1">
    <location>
        <begin position="816"/>
        <end position="839"/>
    </location>
</feature>